<organism evidence="13 14">
    <name type="scientific">Rufibacter quisquiliarum</name>
    <dbReference type="NCBI Taxonomy" id="1549639"/>
    <lineage>
        <taxon>Bacteria</taxon>
        <taxon>Pseudomonadati</taxon>
        <taxon>Bacteroidota</taxon>
        <taxon>Cytophagia</taxon>
        <taxon>Cytophagales</taxon>
        <taxon>Hymenobacteraceae</taxon>
        <taxon>Rufibacter</taxon>
    </lineage>
</organism>
<evidence type="ECO:0000256" key="10">
    <source>
        <dbReference type="ARBA" id="ARBA00049229"/>
    </source>
</evidence>
<evidence type="ECO:0000313" key="14">
    <source>
        <dbReference type="Proteomes" id="UP000563094"/>
    </source>
</evidence>
<evidence type="ECO:0000256" key="1">
    <source>
        <dbReference type="ARBA" id="ARBA00001933"/>
    </source>
</evidence>
<dbReference type="InterPro" id="IPR036038">
    <property type="entry name" value="Aminotransferase-like"/>
</dbReference>
<dbReference type="GO" id="GO:0004084">
    <property type="term" value="F:branched-chain-amino-acid transaminase activity"/>
    <property type="evidence" value="ECO:0007669"/>
    <property type="project" value="UniProtKB-EC"/>
</dbReference>
<dbReference type="InterPro" id="IPR001544">
    <property type="entry name" value="Aminotrans_IV"/>
</dbReference>
<proteinExistence type="inferred from homology"/>
<dbReference type="GO" id="GO:0046394">
    <property type="term" value="P:carboxylic acid biosynthetic process"/>
    <property type="evidence" value="ECO:0007669"/>
    <property type="project" value="UniProtKB-ARBA"/>
</dbReference>
<comment type="catalytic activity">
    <reaction evidence="10">
        <text>L-leucine + 2-oxoglutarate = 4-methyl-2-oxopentanoate + L-glutamate</text>
        <dbReference type="Rhea" id="RHEA:18321"/>
        <dbReference type="ChEBI" id="CHEBI:16810"/>
        <dbReference type="ChEBI" id="CHEBI:17865"/>
        <dbReference type="ChEBI" id="CHEBI:29985"/>
        <dbReference type="ChEBI" id="CHEBI:57427"/>
        <dbReference type="EC" id="2.6.1.42"/>
    </reaction>
</comment>
<comment type="pathway">
    <text evidence="4">Amino-acid biosynthesis; L-leucine biosynthesis; L-leucine from 3-methyl-2-oxobutanoate: step 4/4.</text>
</comment>
<dbReference type="Proteomes" id="UP000563094">
    <property type="component" value="Unassembled WGS sequence"/>
</dbReference>
<keyword evidence="14" id="KW-1185">Reference proteome</keyword>
<dbReference type="InterPro" id="IPR043132">
    <property type="entry name" value="BCAT-like_C"/>
</dbReference>
<dbReference type="InterPro" id="IPR043131">
    <property type="entry name" value="BCAT-like_N"/>
</dbReference>
<evidence type="ECO:0000313" key="13">
    <source>
        <dbReference type="EMBL" id="MBA9077344.1"/>
    </source>
</evidence>
<evidence type="ECO:0000256" key="9">
    <source>
        <dbReference type="ARBA" id="ARBA00048798"/>
    </source>
</evidence>
<dbReference type="EMBL" id="JACJIQ010000007">
    <property type="protein sequence ID" value="MBA9077344.1"/>
    <property type="molecule type" value="Genomic_DNA"/>
</dbReference>
<dbReference type="Gene3D" id="3.30.470.10">
    <property type="match status" value="1"/>
</dbReference>
<dbReference type="SUPFAM" id="SSF56752">
    <property type="entry name" value="D-aminoacid aminotransferase-like PLP-dependent enzymes"/>
    <property type="match status" value="1"/>
</dbReference>
<dbReference type="InterPro" id="IPR050571">
    <property type="entry name" value="Class-IV_PLP-Dep_Aminotrnsfr"/>
</dbReference>
<evidence type="ECO:0000256" key="2">
    <source>
        <dbReference type="ARBA" id="ARBA00004824"/>
    </source>
</evidence>
<dbReference type="RefSeq" id="WP_182512911.1">
    <property type="nucleotide sequence ID" value="NZ_JACJIQ010000007.1"/>
</dbReference>
<comment type="pathway">
    <text evidence="3">Amino-acid biosynthesis; L-valine biosynthesis; L-valine from pyruvate: step 4/4.</text>
</comment>
<evidence type="ECO:0000256" key="4">
    <source>
        <dbReference type="ARBA" id="ARBA00005072"/>
    </source>
</evidence>
<reference evidence="13 14" key="1">
    <citation type="submission" date="2020-08" db="EMBL/GenBank/DDBJ databases">
        <title>Genomic Encyclopedia of Type Strains, Phase IV (KMG-IV): sequencing the most valuable type-strain genomes for metagenomic binning, comparative biology and taxonomic classification.</title>
        <authorList>
            <person name="Goeker M."/>
        </authorList>
    </citation>
    <scope>NUCLEOTIDE SEQUENCE [LARGE SCALE GENOMIC DNA]</scope>
    <source>
        <strain evidence="13 14">DSM 29854</strain>
    </source>
</reference>
<dbReference type="AlphaFoldDB" id="A0A839GCN1"/>
<comment type="caution">
    <text evidence="13">The sequence shown here is derived from an EMBL/GenBank/DDBJ whole genome shotgun (WGS) entry which is preliminary data.</text>
</comment>
<sequence length="272" mass="30380">MFLLYNGQLLPENELRLPLSNRAFQYNDGFFETIMVAHGKVRFWAAHWERIQEAAQVLQIDLPLDLTAENLARQILFLAKENQCGDLARVKLKIWRSGEGLYTPPTDAADWLLSAQPAPLSAASALQVGLCQTVRTVPSPFSSFKGINAPVYILASREKTHKGYDDLLLLDPHGNLSELTFSNLFWVKENTLFTPALATGCLNGVLRRSLLAWALKNQWQTQEGLFPMEDLLKAELVFAGNVTGLRAIASLEHQALPQAEEHLAKLEKVFLG</sequence>
<protein>
    <recommendedName>
        <fullName evidence="6">branched-chain-amino-acid transaminase</fullName>
        <ecNumber evidence="6">2.6.1.42</ecNumber>
    </recommendedName>
</protein>
<evidence type="ECO:0000256" key="7">
    <source>
        <dbReference type="ARBA" id="ARBA00022898"/>
    </source>
</evidence>
<dbReference type="EC" id="2.6.1.42" evidence="6"/>
<keyword evidence="13" id="KW-0456">Lyase</keyword>
<evidence type="ECO:0000256" key="5">
    <source>
        <dbReference type="ARBA" id="ARBA00009320"/>
    </source>
</evidence>
<comment type="cofactor">
    <cofactor evidence="1 12">
        <name>pyridoxal 5'-phosphate</name>
        <dbReference type="ChEBI" id="CHEBI:597326"/>
    </cofactor>
</comment>
<keyword evidence="13" id="KW-0032">Aminotransferase</keyword>
<name>A0A839GCN1_9BACT</name>
<dbReference type="PANTHER" id="PTHR42743:SF11">
    <property type="entry name" value="AMINODEOXYCHORISMATE LYASE"/>
    <property type="match status" value="1"/>
</dbReference>
<dbReference type="InterPro" id="IPR018300">
    <property type="entry name" value="Aminotrans_IV_CS"/>
</dbReference>
<accession>A0A839GCN1</accession>
<keyword evidence="7 12" id="KW-0663">Pyridoxal phosphate</keyword>
<gene>
    <name evidence="13" type="ORF">FHS90_002057</name>
</gene>
<dbReference type="Pfam" id="PF01063">
    <property type="entry name" value="Aminotran_4"/>
    <property type="match status" value="1"/>
</dbReference>
<keyword evidence="13" id="KW-0808">Transferase</keyword>
<evidence type="ECO:0000256" key="11">
    <source>
        <dbReference type="RuleBase" id="RU004106"/>
    </source>
</evidence>
<dbReference type="GO" id="GO:0016829">
    <property type="term" value="F:lyase activity"/>
    <property type="evidence" value="ECO:0007669"/>
    <property type="project" value="UniProtKB-KW"/>
</dbReference>
<evidence type="ECO:0000256" key="12">
    <source>
        <dbReference type="RuleBase" id="RU004516"/>
    </source>
</evidence>
<evidence type="ECO:0000256" key="8">
    <source>
        <dbReference type="ARBA" id="ARBA00048212"/>
    </source>
</evidence>
<evidence type="ECO:0000256" key="3">
    <source>
        <dbReference type="ARBA" id="ARBA00004931"/>
    </source>
</evidence>
<dbReference type="PANTHER" id="PTHR42743">
    <property type="entry name" value="AMINO-ACID AMINOTRANSFERASE"/>
    <property type="match status" value="1"/>
</dbReference>
<dbReference type="Gene3D" id="3.20.10.10">
    <property type="entry name" value="D-amino Acid Aminotransferase, subunit A, domain 2"/>
    <property type="match status" value="1"/>
</dbReference>
<comment type="catalytic activity">
    <reaction evidence="9">
        <text>L-isoleucine + 2-oxoglutarate = (S)-3-methyl-2-oxopentanoate + L-glutamate</text>
        <dbReference type="Rhea" id="RHEA:24801"/>
        <dbReference type="ChEBI" id="CHEBI:16810"/>
        <dbReference type="ChEBI" id="CHEBI:29985"/>
        <dbReference type="ChEBI" id="CHEBI:35146"/>
        <dbReference type="ChEBI" id="CHEBI:58045"/>
        <dbReference type="EC" id="2.6.1.42"/>
    </reaction>
</comment>
<comment type="pathway">
    <text evidence="2">Amino-acid biosynthesis; L-isoleucine biosynthesis; L-isoleucine from 2-oxobutanoate: step 4/4.</text>
</comment>
<comment type="catalytic activity">
    <reaction evidence="8">
        <text>L-valine + 2-oxoglutarate = 3-methyl-2-oxobutanoate + L-glutamate</text>
        <dbReference type="Rhea" id="RHEA:24813"/>
        <dbReference type="ChEBI" id="CHEBI:11851"/>
        <dbReference type="ChEBI" id="CHEBI:16810"/>
        <dbReference type="ChEBI" id="CHEBI:29985"/>
        <dbReference type="ChEBI" id="CHEBI:57762"/>
        <dbReference type="EC" id="2.6.1.42"/>
    </reaction>
</comment>
<evidence type="ECO:0000256" key="6">
    <source>
        <dbReference type="ARBA" id="ARBA00013053"/>
    </source>
</evidence>
<comment type="similarity">
    <text evidence="5 11">Belongs to the class-IV pyridoxal-phosphate-dependent aminotransferase family.</text>
</comment>
<dbReference type="PROSITE" id="PS00770">
    <property type="entry name" value="AA_TRANSFER_CLASS_4"/>
    <property type="match status" value="1"/>
</dbReference>